<dbReference type="SUPFAM" id="SSF47954">
    <property type="entry name" value="Cyclin-like"/>
    <property type="match status" value="2"/>
</dbReference>
<dbReference type="EMBL" id="CAJHUC010001319">
    <property type="protein sequence ID" value="CAD7700678.1"/>
    <property type="molecule type" value="Genomic_DNA"/>
</dbReference>
<proteinExistence type="inferred from homology"/>
<feature type="region of interest" description="Disordered" evidence="2">
    <location>
        <begin position="302"/>
        <end position="335"/>
    </location>
</feature>
<keyword evidence="5" id="KW-1185">Reference proteome</keyword>
<dbReference type="Proteomes" id="UP000708148">
    <property type="component" value="Unassembled WGS sequence"/>
</dbReference>
<name>A0A8S1JAI1_9CHLO</name>
<organism evidence="4 5">
    <name type="scientific">Ostreobium quekettii</name>
    <dbReference type="NCBI Taxonomy" id="121088"/>
    <lineage>
        <taxon>Eukaryota</taxon>
        <taxon>Viridiplantae</taxon>
        <taxon>Chlorophyta</taxon>
        <taxon>core chlorophytes</taxon>
        <taxon>Ulvophyceae</taxon>
        <taxon>TCBD clade</taxon>
        <taxon>Bryopsidales</taxon>
        <taxon>Ostreobineae</taxon>
        <taxon>Ostreobiaceae</taxon>
        <taxon>Ostreobium</taxon>
    </lineage>
</organism>
<comment type="caution">
    <text evidence="4">The sequence shown here is derived from an EMBL/GenBank/DDBJ whole genome shotgun (WGS) entry which is preliminary data.</text>
</comment>
<sequence>MIFTKSPQTTRWLFTSETLMDMRTKLSKEAIHLMEERKKDAGVSSSSSPLSVEQEVKLINYHAVSIQHMCRSVDGLKRRSSRVQGTAIVYLKRFFLKRSILEHQYDPLKIAMVCLYCACKTEEAYISALELSKLVNGIKEKDLLGLETTLLKALGFDILVHLPYKAIDGHIMRITDLVKRDAEFRDAIQLDWESVEGAIQAKAYGAADALMLSDAPLLFLPGLLALAAVRSAFRAEHGSFDAYLLKVAESAAEQHQMEEGSTSSTGDIVETLTNIDKYGKEGAKKVAKKVVTEIDKQLKEWQELSKSRKTSKRKADRDDSELGRTAHKKKPDEPK</sequence>
<dbReference type="OrthoDB" id="340962at2759"/>
<dbReference type="CDD" id="cd20524">
    <property type="entry name" value="CYCLIN_CCNH_rpt1"/>
    <property type="match status" value="1"/>
</dbReference>
<dbReference type="SMART" id="SM00385">
    <property type="entry name" value="CYCLIN"/>
    <property type="match status" value="1"/>
</dbReference>
<dbReference type="GO" id="GO:0016538">
    <property type="term" value="F:cyclin-dependent protein serine/threonine kinase regulator activity"/>
    <property type="evidence" value="ECO:0007669"/>
    <property type="project" value="InterPro"/>
</dbReference>
<dbReference type="AlphaFoldDB" id="A0A8S1JAI1"/>
<feature type="compositionally biased region" description="Basic and acidic residues" evidence="2">
    <location>
        <begin position="313"/>
        <end position="335"/>
    </location>
</feature>
<dbReference type="PANTHER" id="PTHR10026">
    <property type="entry name" value="CYCLIN"/>
    <property type="match status" value="1"/>
</dbReference>
<accession>A0A8S1JAI1</accession>
<evidence type="ECO:0000256" key="2">
    <source>
        <dbReference type="SAM" id="MobiDB-lite"/>
    </source>
</evidence>
<comment type="similarity">
    <text evidence="1">Belongs to the cyclin family.</text>
</comment>
<reference evidence="4" key="1">
    <citation type="submission" date="2020-12" db="EMBL/GenBank/DDBJ databases">
        <authorList>
            <person name="Iha C."/>
        </authorList>
    </citation>
    <scope>NUCLEOTIDE SEQUENCE</scope>
</reference>
<evidence type="ECO:0000313" key="5">
    <source>
        <dbReference type="Proteomes" id="UP000708148"/>
    </source>
</evidence>
<protein>
    <recommendedName>
        <fullName evidence="3">Cyclin-like domain-containing protein</fullName>
    </recommendedName>
</protein>
<evidence type="ECO:0000256" key="1">
    <source>
        <dbReference type="RuleBase" id="RU000383"/>
    </source>
</evidence>
<dbReference type="InterPro" id="IPR013763">
    <property type="entry name" value="Cyclin-like_dom"/>
</dbReference>
<dbReference type="GO" id="GO:0006357">
    <property type="term" value="P:regulation of transcription by RNA polymerase II"/>
    <property type="evidence" value="ECO:0007669"/>
    <property type="project" value="InterPro"/>
</dbReference>
<dbReference type="InterPro" id="IPR036915">
    <property type="entry name" value="Cyclin-like_sf"/>
</dbReference>
<dbReference type="InterPro" id="IPR043198">
    <property type="entry name" value="Cyclin/Ssn8"/>
</dbReference>
<evidence type="ECO:0000313" key="4">
    <source>
        <dbReference type="EMBL" id="CAD7700678.1"/>
    </source>
</evidence>
<evidence type="ECO:0000259" key="3">
    <source>
        <dbReference type="SMART" id="SM00385"/>
    </source>
</evidence>
<feature type="domain" description="Cyclin-like" evidence="3">
    <location>
        <begin position="64"/>
        <end position="152"/>
    </location>
</feature>
<keyword evidence="1" id="KW-0195">Cyclin</keyword>
<dbReference type="Gene3D" id="1.10.472.10">
    <property type="entry name" value="Cyclin-like"/>
    <property type="match status" value="2"/>
</dbReference>
<dbReference type="InterPro" id="IPR006671">
    <property type="entry name" value="Cyclin_N"/>
</dbReference>
<dbReference type="Pfam" id="PF00134">
    <property type="entry name" value="Cyclin_N"/>
    <property type="match status" value="1"/>
</dbReference>
<gene>
    <name evidence="4" type="ORF">OSTQU699_LOCUS6037</name>
</gene>